<accession>X1IE29</accession>
<feature type="compositionally biased region" description="Polar residues" evidence="1">
    <location>
        <begin position="35"/>
        <end position="51"/>
    </location>
</feature>
<evidence type="ECO:0000313" key="2">
    <source>
        <dbReference type="EMBL" id="GAH67500.1"/>
    </source>
</evidence>
<feature type="region of interest" description="Disordered" evidence="1">
    <location>
        <begin position="21"/>
        <end position="51"/>
    </location>
</feature>
<reference evidence="2" key="1">
    <citation type="journal article" date="2014" name="Front. Microbiol.">
        <title>High frequency of phylogenetically diverse reductive dehalogenase-homologous genes in deep subseafloor sedimentary metagenomes.</title>
        <authorList>
            <person name="Kawai M."/>
            <person name="Futagami T."/>
            <person name="Toyoda A."/>
            <person name="Takaki Y."/>
            <person name="Nishi S."/>
            <person name="Hori S."/>
            <person name="Arai W."/>
            <person name="Tsubouchi T."/>
            <person name="Morono Y."/>
            <person name="Uchiyama I."/>
            <person name="Ito T."/>
            <person name="Fujiyama A."/>
            <person name="Inagaki F."/>
            <person name="Takami H."/>
        </authorList>
    </citation>
    <scope>NUCLEOTIDE SEQUENCE</scope>
    <source>
        <strain evidence="2">Expedition CK06-06</strain>
    </source>
</reference>
<comment type="caution">
    <text evidence="2">The sequence shown here is derived from an EMBL/GenBank/DDBJ whole genome shotgun (WGS) entry which is preliminary data.</text>
</comment>
<dbReference type="AlphaFoldDB" id="X1IE29"/>
<gene>
    <name evidence="2" type="ORF">S03H2_54538</name>
</gene>
<dbReference type="EMBL" id="BARU01034776">
    <property type="protein sequence ID" value="GAH67500.1"/>
    <property type="molecule type" value="Genomic_DNA"/>
</dbReference>
<evidence type="ECO:0000256" key="1">
    <source>
        <dbReference type="SAM" id="MobiDB-lite"/>
    </source>
</evidence>
<protein>
    <submittedName>
        <fullName evidence="2">Uncharacterized protein</fullName>
    </submittedName>
</protein>
<name>X1IE29_9ZZZZ</name>
<proteinExistence type="predicted"/>
<feature type="non-terminal residue" evidence="2">
    <location>
        <position position="1"/>
    </location>
</feature>
<sequence length="51" mass="6102">RGRQEFIFTWYKNTKEKRNLSFSQSSAVRDGTRTMDFNNKQQESNNWAGKL</sequence>
<organism evidence="2">
    <name type="scientific">marine sediment metagenome</name>
    <dbReference type="NCBI Taxonomy" id="412755"/>
    <lineage>
        <taxon>unclassified sequences</taxon>
        <taxon>metagenomes</taxon>
        <taxon>ecological metagenomes</taxon>
    </lineage>
</organism>